<evidence type="ECO:0000256" key="4">
    <source>
        <dbReference type="ARBA" id="ARBA00022475"/>
    </source>
</evidence>
<evidence type="ECO:0000256" key="7">
    <source>
        <dbReference type="ARBA" id="ARBA00022692"/>
    </source>
</evidence>
<keyword evidence="9" id="KW-0472">Membrane</keyword>
<dbReference type="InterPro" id="IPR045584">
    <property type="entry name" value="Pilin-like"/>
</dbReference>
<dbReference type="PANTHER" id="PTHR39583">
    <property type="entry name" value="TYPE II SECRETION SYSTEM PROTEIN J-RELATED"/>
    <property type="match status" value="1"/>
</dbReference>
<keyword evidence="5" id="KW-0488">Methylation</keyword>
<evidence type="ECO:0000256" key="6">
    <source>
        <dbReference type="ARBA" id="ARBA00022519"/>
    </source>
</evidence>
<dbReference type="GO" id="GO:0005886">
    <property type="term" value="C:plasma membrane"/>
    <property type="evidence" value="ECO:0007669"/>
    <property type="project" value="UniProtKB-SubCell"/>
</dbReference>
<keyword evidence="7" id="KW-0812">Transmembrane</keyword>
<evidence type="ECO:0000256" key="3">
    <source>
        <dbReference type="ARBA" id="ARBA00021539"/>
    </source>
</evidence>
<evidence type="ECO:0000313" key="11">
    <source>
        <dbReference type="Proteomes" id="UP001214043"/>
    </source>
</evidence>
<keyword evidence="11" id="KW-1185">Reference proteome</keyword>
<dbReference type="NCBIfam" id="TIGR02532">
    <property type="entry name" value="IV_pilin_GFxxxE"/>
    <property type="match status" value="1"/>
</dbReference>
<organism evidence="10 11">
    <name type="scientific">Hyphococcus flavus</name>
    <dbReference type="NCBI Taxonomy" id="1866326"/>
    <lineage>
        <taxon>Bacteria</taxon>
        <taxon>Pseudomonadati</taxon>
        <taxon>Pseudomonadota</taxon>
        <taxon>Alphaproteobacteria</taxon>
        <taxon>Parvularculales</taxon>
        <taxon>Parvularculaceae</taxon>
        <taxon>Hyphococcus</taxon>
    </lineage>
</organism>
<evidence type="ECO:0000256" key="5">
    <source>
        <dbReference type="ARBA" id="ARBA00022481"/>
    </source>
</evidence>
<keyword evidence="6" id="KW-0997">Cell inner membrane</keyword>
<evidence type="ECO:0000256" key="9">
    <source>
        <dbReference type="ARBA" id="ARBA00023136"/>
    </source>
</evidence>
<dbReference type="NCBIfam" id="TIGR01711">
    <property type="entry name" value="gspJ"/>
    <property type="match status" value="1"/>
</dbReference>
<dbReference type="PANTHER" id="PTHR39583:SF2">
    <property type="entry name" value="TYPE II SECRETION SYSTEM PROTEIN J"/>
    <property type="match status" value="1"/>
</dbReference>
<dbReference type="RefSeq" id="WP_274493091.1">
    <property type="nucleotide sequence ID" value="NZ_CP118166.1"/>
</dbReference>
<protein>
    <recommendedName>
        <fullName evidence="3">Type II secretion system protein J</fullName>
    </recommendedName>
</protein>
<dbReference type="InterPro" id="IPR010055">
    <property type="entry name" value="T2SS_protein-GspJ"/>
</dbReference>
<gene>
    <name evidence="10" type="primary">gspJ</name>
    <name evidence="10" type="ORF">PUV54_14940</name>
</gene>
<dbReference type="InterPro" id="IPR051621">
    <property type="entry name" value="T2SS_protein_J"/>
</dbReference>
<evidence type="ECO:0000256" key="1">
    <source>
        <dbReference type="ARBA" id="ARBA00004377"/>
    </source>
</evidence>
<dbReference type="SUPFAM" id="SSF54523">
    <property type="entry name" value="Pili subunits"/>
    <property type="match status" value="1"/>
</dbReference>
<keyword evidence="8" id="KW-1133">Transmembrane helix</keyword>
<dbReference type="EMBL" id="CP118166">
    <property type="protein sequence ID" value="WDI31245.1"/>
    <property type="molecule type" value="Genomic_DNA"/>
</dbReference>
<dbReference type="Proteomes" id="UP001214043">
    <property type="component" value="Chromosome"/>
</dbReference>
<evidence type="ECO:0000256" key="8">
    <source>
        <dbReference type="ARBA" id="ARBA00022989"/>
    </source>
</evidence>
<evidence type="ECO:0000256" key="2">
    <source>
        <dbReference type="ARBA" id="ARBA00011084"/>
    </source>
</evidence>
<dbReference type="GO" id="GO:0015627">
    <property type="term" value="C:type II protein secretion system complex"/>
    <property type="evidence" value="ECO:0007669"/>
    <property type="project" value="InterPro"/>
</dbReference>
<dbReference type="Gene3D" id="3.10.610.10">
    <property type="entry name" value="GSPII I/J protein-like"/>
    <property type="match status" value="1"/>
</dbReference>
<dbReference type="AlphaFoldDB" id="A0AAE9ZIY1"/>
<dbReference type="PROSITE" id="PS00409">
    <property type="entry name" value="PROKAR_NTER_METHYL"/>
    <property type="match status" value="1"/>
</dbReference>
<sequence>MRARRQKGMTLPEVLIALLVFAAIASTSVYALRLGVDSRDQLEDADNRLKGFQLARTLIKEDLAQVVNRPVRDEFGQTQSASFLGNLVSYGGRVEDDEKLLISFVRNGWVNPNAEAPRSSLQYIEYVLKGGALIRRARIYLDEYAQSDDIERILFEGLDDARASFLIGEQQGELAWADIWPVSGAAAPPLAVSITFEERDQVPLEQYFWLGEIGGEV</sequence>
<dbReference type="Pfam" id="PF07963">
    <property type="entry name" value="N_methyl"/>
    <property type="match status" value="1"/>
</dbReference>
<accession>A0AAE9ZIY1</accession>
<keyword evidence="4" id="KW-1003">Cell membrane</keyword>
<proteinExistence type="inferred from homology"/>
<dbReference type="GO" id="GO:0015628">
    <property type="term" value="P:protein secretion by the type II secretion system"/>
    <property type="evidence" value="ECO:0007669"/>
    <property type="project" value="InterPro"/>
</dbReference>
<evidence type="ECO:0000313" key="10">
    <source>
        <dbReference type="EMBL" id="WDI31245.1"/>
    </source>
</evidence>
<reference evidence="10" key="1">
    <citation type="submission" date="2023-02" db="EMBL/GenBank/DDBJ databases">
        <title>Genome sequence of Hyphococcus flavus.</title>
        <authorList>
            <person name="Rong J.-C."/>
            <person name="Zhao Q."/>
            <person name="Yi M."/>
            <person name="Wu J.-Y."/>
        </authorList>
    </citation>
    <scope>NUCLEOTIDE SEQUENCE</scope>
    <source>
        <strain evidence="10">MCCC 1K03223</strain>
    </source>
</reference>
<dbReference type="KEGG" id="hfl:PUV54_14940"/>
<name>A0AAE9ZIY1_9PROT</name>
<dbReference type="Pfam" id="PF11612">
    <property type="entry name" value="T2SSJ"/>
    <property type="match status" value="1"/>
</dbReference>
<comment type="similarity">
    <text evidence="2">Belongs to the GSP J family.</text>
</comment>
<comment type="subcellular location">
    <subcellularLocation>
        <location evidence="1">Cell inner membrane</location>
        <topology evidence="1">Single-pass membrane protein</topology>
    </subcellularLocation>
</comment>
<dbReference type="InterPro" id="IPR012902">
    <property type="entry name" value="N_methyl_site"/>
</dbReference>